<organism evidence="2 3">
    <name type="scientific">Sphingobacterium kyonggiense</name>
    <dbReference type="NCBI Taxonomy" id="714075"/>
    <lineage>
        <taxon>Bacteria</taxon>
        <taxon>Pseudomonadati</taxon>
        <taxon>Bacteroidota</taxon>
        <taxon>Sphingobacteriia</taxon>
        <taxon>Sphingobacteriales</taxon>
        <taxon>Sphingobacteriaceae</taxon>
        <taxon>Sphingobacterium</taxon>
    </lineage>
</organism>
<keyword evidence="1" id="KW-0472">Membrane</keyword>
<dbReference type="Proteomes" id="UP001500101">
    <property type="component" value="Unassembled WGS sequence"/>
</dbReference>
<keyword evidence="1" id="KW-1133">Transmembrane helix</keyword>
<feature type="transmembrane region" description="Helical" evidence="1">
    <location>
        <begin position="25"/>
        <end position="44"/>
    </location>
</feature>
<protein>
    <recommendedName>
        <fullName evidence="4">DUF3098 family protein</fullName>
    </recommendedName>
</protein>
<evidence type="ECO:0008006" key="4">
    <source>
        <dbReference type="Google" id="ProtNLM"/>
    </source>
</evidence>
<evidence type="ECO:0000256" key="1">
    <source>
        <dbReference type="SAM" id="Phobius"/>
    </source>
</evidence>
<evidence type="ECO:0000313" key="2">
    <source>
        <dbReference type="EMBL" id="GAA4141295.1"/>
    </source>
</evidence>
<gene>
    <name evidence="2" type="ORF">GCM10022216_21180</name>
</gene>
<dbReference type="Pfam" id="PF11297">
    <property type="entry name" value="DUF3098"/>
    <property type="match status" value="1"/>
</dbReference>
<sequence>MNQTVKKTKTGNEAAKQEQFVFQKINYQLFILSIVIVAIGFLLMMGTEDIYSFTKITLAPLVVVAGFAVGFVAILYKPKNKAN</sequence>
<keyword evidence="1" id="KW-0812">Transmembrane</keyword>
<dbReference type="RefSeq" id="WP_344674684.1">
    <property type="nucleotide sequence ID" value="NZ_BAAAZI010000009.1"/>
</dbReference>
<feature type="transmembrane region" description="Helical" evidence="1">
    <location>
        <begin position="56"/>
        <end position="76"/>
    </location>
</feature>
<proteinExistence type="predicted"/>
<keyword evidence="3" id="KW-1185">Reference proteome</keyword>
<comment type="caution">
    <text evidence="2">The sequence shown here is derived from an EMBL/GenBank/DDBJ whole genome shotgun (WGS) entry which is preliminary data.</text>
</comment>
<reference evidence="3" key="1">
    <citation type="journal article" date="2019" name="Int. J. Syst. Evol. Microbiol.">
        <title>The Global Catalogue of Microorganisms (GCM) 10K type strain sequencing project: providing services to taxonomists for standard genome sequencing and annotation.</title>
        <authorList>
            <consortium name="The Broad Institute Genomics Platform"/>
            <consortium name="The Broad Institute Genome Sequencing Center for Infectious Disease"/>
            <person name="Wu L."/>
            <person name="Ma J."/>
        </authorList>
    </citation>
    <scope>NUCLEOTIDE SEQUENCE [LARGE SCALE GENOMIC DNA]</scope>
    <source>
        <strain evidence="3">JCM 16704</strain>
    </source>
</reference>
<evidence type="ECO:0000313" key="3">
    <source>
        <dbReference type="Proteomes" id="UP001500101"/>
    </source>
</evidence>
<dbReference type="InterPro" id="IPR021448">
    <property type="entry name" value="DUF3098"/>
</dbReference>
<dbReference type="EMBL" id="BAAAZI010000009">
    <property type="protein sequence ID" value="GAA4141295.1"/>
    <property type="molecule type" value="Genomic_DNA"/>
</dbReference>
<accession>A0ABP7YU60</accession>
<name>A0ABP7YU60_9SPHI</name>